<dbReference type="Proteomes" id="UP000034399">
    <property type="component" value="Unassembled WGS sequence"/>
</dbReference>
<name>A0A0F8E3W6_METMZ</name>
<dbReference type="PATRIC" id="fig|2209.61.peg.3392"/>
<evidence type="ECO:0000313" key="1">
    <source>
        <dbReference type="EMBL" id="KKG35382.1"/>
    </source>
</evidence>
<protein>
    <submittedName>
        <fullName evidence="1">Uncharacterized protein</fullName>
    </submittedName>
</protein>
<gene>
    <name evidence="1" type="ORF">DU52_15760</name>
</gene>
<proteinExistence type="predicted"/>
<comment type="caution">
    <text evidence="1">The sequence shown here is derived from an EMBL/GenBank/DDBJ whole genome shotgun (WGS) entry which is preliminary data.</text>
</comment>
<organism evidence="1 2">
    <name type="scientific">Methanosarcina mazei</name>
    <name type="common">Methanosarcina frisia</name>
    <dbReference type="NCBI Taxonomy" id="2209"/>
    <lineage>
        <taxon>Archaea</taxon>
        <taxon>Methanobacteriati</taxon>
        <taxon>Methanobacteriota</taxon>
        <taxon>Stenosarchaea group</taxon>
        <taxon>Methanomicrobia</taxon>
        <taxon>Methanosarcinales</taxon>
        <taxon>Methanosarcinaceae</taxon>
        <taxon>Methanosarcina</taxon>
    </lineage>
</organism>
<evidence type="ECO:0000313" key="2">
    <source>
        <dbReference type="Proteomes" id="UP000034399"/>
    </source>
</evidence>
<dbReference type="RefSeq" id="WP_048044060.1">
    <property type="nucleotide sequence ID" value="NZ_JJPA01000071.1"/>
</dbReference>
<reference evidence="1 2" key="1">
    <citation type="journal article" date="2015" name="ISME J.">
        <title>Genomic and phenotypic differentiation among Methanosarcina mazei populations from Columbia River sediment.</title>
        <authorList>
            <person name="Youngblut N.D."/>
            <person name="Wirth J.S."/>
            <person name="Henriksen J.R."/>
            <person name="Smith M."/>
            <person name="Simon H."/>
            <person name="Metcalf W.W."/>
            <person name="Whitaker R.J."/>
        </authorList>
    </citation>
    <scope>NUCLEOTIDE SEQUENCE [LARGE SCALE GENOMIC DNA]</scope>
    <source>
        <strain evidence="1 2">3.F.A.1A.1</strain>
    </source>
</reference>
<dbReference type="EMBL" id="JJPA01000071">
    <property type="protein sequence ID" value="KKG35382.1"/>
    <property type="molecule type" value="Genomic_DNA"/>
</dbReference>
<sequence>MNSRSLLKQCFNCKHNIQCWHLDELRDDGREASKIKIKLLPIIKWMWRFRGRSLKQFEYSSIRTCMDVINPSMKHDRELSDVYTQQVMAVLEAHACSKDDWWCCPGDDPGANEKWIYEPRGV</sequence>
<dbReference type="AlphaFoldDB" id="A0A0F8E3W6"/>
<accession>A0A0F8E3W6</accession>